<comment type="similarity">
    <text evidence="2">Belongs to the SpxH family.</text>
</comment>
<evidence type="ECO:0000313" key="3">
    <source>
        <dbReference type="EMBL" id="OCS93646.1"/>
    </source>
</evidence>
<dbReference type="PANTHER" id="PTHR13887">
    <property type="entry name" value="GLUTATHIONE S-TRANSFERASE KAPPA"/>
    <property type="match status" value="1"/>
</dbReference>
<name>A0A1C0Z2M9_9BACL</name>
<dbReference type="Gene3D" id="3.40.30.10">
    <property type="entry name" value="Glutaredoxin"/>
    <property type="match status" value="1"/>
</dbReference>
<dbReference type="Proteomes" id="UP000093482">
    <property type="component" value="Unassembled WGS sequence"/>
</dbReference>
<dbReference type="InterPro" id="IPR036249">
    <property type="entry name" value="Thioredoxin-like_sf"/>
</dbReference>
<dbReference type="Gene3D" id="1.10.472.60">
    <property type="entry name" value="putative protein disulfide isomerase domain"/>
    <property type="match status" value="1"/>
</dbReference>
<protein>
    <recommendedName>
        <fullName evidence="2">ClpXP adapter protein SpxH</fullName>
    </recommendedName>
</protein>
<dbReference type="EMBL" id="MATO01000006">
    <property type="protein sequence ID" value="OCS93646.1"/>
    <property type="molecule type" value="Genomic_DNA"/>
</dbReference>
<dbReference type="AlphaFoldDB" id="A0A1C0Z2M9"/>
<proteinExistence type="inferred from homology"/>
<dbReference type="GO" id="GO:0016853">
    <property type="term" value="F:isomerase activity"/>
    <property type="evidence" value="ECO:0007669"/>
    <property type="project" value="UniProtKB-KW"/>
</dbReference>
<dbReference type="CDD" id="cd03025">
    <property type="entry name" value="DsbA_FrnE_like"/>
    <property type="match status" value="1"/>
</dbReference>
<gene>
    <name evidence="2" type="primary">spxH</name>
    <name evidence="3" type="ORF">A6K76_04740</name>
</gene>
<accession>A0A1C0Z2M9</accession>
<comment type="function">
    <text evidence="2">Adapter protein required for efficient degradation of Spx by ClpXP under non-stress conditions. Interaction with Spx stabilizes Spx and exposes the C-terminus of Spx for recognition and proteolysis by ClpXP.</text>
</comment>
<dbReference type="SUPFAM" id="SSF52833">
    <property type="entry name" value="Thioredoxin-like"/>
    <property type="match status" value="1"/>
</dbReference>
<evidence type="ECO:0000313" key="4">
    <source>
        <dbReference type="Proteomes" id="UP000093482"/>
    </source>
</evidence>
<dbReference type="GO" id="GO:0005737">
    <property type="term" value="C:cytoplasm"/>
    <property type="evidence" value="ECO:0007669"/>
    <property type="project" value="UniProtKB-SubCell"/>
</dbReference>
<organism evidence="3 4">
    <name type="scientific">Caryophanon latum</name>
    <dbReference type="NCBI Taxonomy" id="33977"/>
    <lineage>
        <taxon>Bacteria</taxon>
        <taxon>Bacillati</taxon>
        <taxon>Bacillota</taxon>
        <taxon>Bacilli</taxon>
        <taxon>Bacillales</taxon>
        <taxon>Caryophanaceae</taxon>
        <taxon>Caryophanon</taxon>
    </lineage>
</organism>
<dbReference type="Pfam" id="PF13743">
    <property type="entry name" value="Thioredoxin_5"/>
    <property type="match status" value="1"/>
</dbReference>
<reference evidence="3 4" key="1">
    <citation type="submission" date="2016-07" db="EMBL/GenBank/DDBJ databases">
        <title>Caryophanon latum genome sequencing.</title>
        <authorList>
            <person name="Verma A."/>
            <person name="Pal Y."/>
            <person name="Krishnamurthi S."/>
        </authorList>
    </citation>
    <scope>NUCLEOTIDE SEQUENCE [LARGE SCALE GENOMIC DNA]</scope>
    <source>
        <strain evidence="3 4">DSM 14151</strain>
    </source>
</reference>
<dbReference type="InterPro" id="IPR046404">
    <property type="entry name" value="Adapter_SpxH"/>
</dbReference>
<evidence type="ECO:0000256" key="2">
    <source>
        <dbReference type="HAMAP-Rule" id="MF_02245"/>
    </source>
</evidence>
<dbReference type="RefSeq" id="WP_066461505.1">
    <property type="nucleotide sequence ID" value="NZ_MATO01000006.1"/>
</dbReference>
<dbReference type="OrthoDB" id="9813770at2"/>
<keyword evidence="3" id="KW-0413">Isomerase</keyword>
<comment type="caution">
    <text evidence="3">The sequence shown here is derived from an EMBL/GenBank/DDBJ whole genome shotgun (WGS) entry which is preliminary data.</text>
</comment>
<dbReference type="HAMAP" id="MF_02245">
    <property type="entry name" value="Adapter_SpxH"/>
    <property type="match status" value="1"/>
</dbReference>
<keyword evidence="1 2" id="KW-0963">Cytoplasm</keyword>
<sequence>MTHVQLLTEQATSSQSLHKPLELYIFIDPLCTTAVDMQCIVRKLQVQYEQYFTCRFILSTKLASLNCIEEKTKGCISGQDVDVKHPVLPSVAVKAAELQGKRAGLRFLTKLQECLMLKQKNLQSYNTLLEIAQQSQLDMQEFRNDFGSKEAAHAFQCDLHITNEMDVSELPTIVFFNECIEDEGLKVSGLYTYEVYEHILSEMLNAPLIPNQPPPVEELLGRFHSLSTQEIAAMYNLTEAAAEREMKKRMLQQKVERTQANDVTLWRLKHA</sequence>
<comment type="subcellular location">
    <subcellularLocation>
        <location evidence="2">Cytoplasm</location>
    </subcellularLocation>
</comment>
<comment type="subunit">
    <text evidence="2">Interacts with Spx.</text>
</comment>
<keyword evidence="4" id="KW-1185">Reference proteome</keyword>
<dbReference type="PANTHER" id="PTHR13887:SF47">
    <property type="entry name" value="CLPXP ADAPTER PROTEIN SPXH"/>
    <property type="match status" value="1"/>
</dbReference>
<evidence type="ECO:0000256" key="1">
    <source>
        <dbReference type="ARBA" id="ARBA00022490"/>
    </source>
</evidence>